<feature type="domain" description="ABC transmembrane type-1" evidence="9">
    <location>
        <begin position="33"/>
        <end position="313"/>
    </location>
</feature>
<evidence type="ECO:0000256" key="7">
    <source>
        <dbReference type="SAM" id="Phobius"/>
    </source>
</evidence>
<evidence type="ECO:0000313" key="10">
    <source>
        <dbReference type="EMBL" id="KXT71557.1"/>
    </source>
</evidence>
<dbReference type="InterPro" id="IPR039421">
    <property type="entry name" value="Type_1_exporter"/>
</dbReference>
<dbReference type="PATRIC" id="fig|1302.21.peg.1315"/>
<keyword evidence="6 7" id="KW-0472">Membrane</keyword>
<dbReference type="InterPro" id="IPR011527">
    <property type="entry name" value="ABC1_TM_dom"/>
</dbReference>
<proteinExistence type="predicted"/>
<evidence type="ECO:0000256" key="3">
    <source>
        <dbReference type="ARBA" id="ARBA00022741"/>
    </source>
</evidence>
<dbReference type="Gene3D" id="1.20.1560.10">
    <property type="entry name" value="ABC transporter type 1, transmembrane domain"/>
    <property type="match status" value="1"/>
</dbReference>
<dbReference type="PANTHER" id="PTHR24221">
    <property type="entry name" value="ATP-BINDING CASSETTE SUB-FAMILY B"/>
    <property type="match status" value="1"/>
</dbReference>
<feature type="transmembrane region" description="Helical" evidence="7">
    <location>
        <begin position="29"/>
        <end position="55"/>
    </location>
</feature>
<feature type="transmembrane region" description="Helical" evidence="7">
    <location>
        <begin position="284"/>
        <end position="301"/>
    </location>
</feature>
<feature type="transmembrane region" description="Helical" evidence="7">
    <location>
        <begin position="260"/>
        <end position="278"/>
    </location>
</feature>
<dbReference type="AlphaFoldDB" id="A0A139N6W5"/>
<evidence type="ECO:0000259" key="8">
    <source>
        <dbReference type="PROSITE" id="PS50893"/>
    </source>
</evidence>
<reference evidence="10 11" key="1">
    <citation type="submission" date="2016-01" db="EMBL/GenBank/DDBJ databases">
        <title>Highly variable Streptococcus oralis are common among viridans streptococci isolated from primates.</title>
        <authorList>
            <person name="Denapaite D."/>
            <person name="Rieger M."/>
            <person name="Koendgen S."/>
            <person name="Brueckner R."/>
            <person name="Ochigava I."/>
            <person name="Kappeler P."/>
            <person name="Maetz-Rensing K."/>
            <person name="Leendertz F."/>
            <person name="Hakenbeck R."/>
        </authorList>
    </citation>
    <scope>NUCLEOTIDE SEQUENCE [LARGE SCALE GENOMIC DNA]</scope>
    <source>
        <strain evidence="10 11">DD07</strain>
    </source>
</reference>
<dbReference type="GO" id="GO:0005886">
    <property type="term" value="C:plasma membrane"/>
    <property type="evidence" value="ECO:0007669"/>
    <property type="project" value="UniProtKB-SubCell"/>
</dbReference>
<feature type="transmembrane region" description="Helical" evidence="7">
    <location>
        <begin position="67"/>
        <end position="88"/>
    </location>
</feature>
<dbReference type="PROSITE" id="PS50929">
    <property type="entry name" value="ABC_TM1F"/>
    <property type="match status" value="1"/>
</dbReference>
<evidence type="ECO:0000256" key="4">
    <source>
        <dbReference type="ARBA" id="ARBA00022840"/>
    </source>
</evidence>
<accession>A0A139N6W5</accession>
<gene>
    <name evidence="10" type="ORF">SGODD07_01177</name>
</gene>
<dbReference type="SMART" id="SM00382">
    <property type="entry name" value="AAA"/>
    <property type="match status" value="1"/>
</dbReference>
<dbReference type="Proteomes" id="UP000070096">
    <property type="component" value="Unassembled WGS sequence"/>
</dbReference>
<dbReference type="PANTHER" id="PTHR24221:SF654">
    <property type="entry name" value="ATP-BINDING CASSETTE SUB-FAMILY B MEMBER 6"/>
    <property type="match status" value="1"/>
</dbReference>
<evidence type="ECO:0000256" key="5">
    <source>
        <dbReference type="ARBA" id="ARBA00022989"/>
    </source>
</evidence>
<organism evidence="10 11">
    <name type="scientific">Streptococcus gordonii</name>
    <dbReference type="NCBI Taxonomy" id="1302"/>
    <lineage>
        <taxon>Bacteria</taxon>
        <taxon>Bacillati</taxon>
        <taxon>Bacillota</taxon>
        <taxon>Bacilli</taxon>
        <taxon>Lactobacillales</taxon>
        <taxon>Streptococcaceae</taxon>
        <taxon>Streptococcus</taxon>
    </lineage>
</organism>
<dbReference type="InterPro" id="IPR003439">
    <property type="entry name" value="ABC_transporter-like_ATP-bd"/>
</dbReference>
<dbReference type="GO" id="GO:0016887">
    <property type="term" value="F:ATP hydrolysis activity"/>
    <property type="evidence" value="ECO:0007669"/>
    <property type="project" value="InterPro"/>
</dbReference>
<dbReference type="InterPro" id="IPR027417">
    <property type="entry name" value="P-loop_NTPase"/>
</dbReference>
<evidence type="ECO:0000256" key="1">
    <source>
        <dbReference type="ARBA" id="ARBA00004651"/>
    </source>
</evidence>
<keyword evidence="4 10" id="KW-0067">ATP-binding</keyword>
<evidence type="ECO:0000256" key="2">
    <source>
        <dbReference type="ARBA" id="ARBA00022692"/>
    </source>
</evidence>
<keyword evidence="5 7" id="KW-1133">Transmembrane helix</keyword>
<sequence>MAQEEEKISRSRKKQLLARLKEQIRPKKGLIYLAAFLSWIQFLTRITSFALIAQALAEFYEGKQVDLYTLFLYLLALNGLGFGIALFAKQFQGLASQFARNKLKREFFQAFVAKDGEFQDSRTAADILTVAAQGIDSLDTYYSYYLSLNLRTYFNCLTVLILVFWLFPLGGLIFILSLPLIPVSIILMQKRSRRIMNRYWGSYMDVGNLFLDDLKGLNTLYSYQADKKYEQEFAEQAEDFRDATMELLGFQLQSVGYMDAVMYLGISLSGFLALSWLATGQLSLFSMIYFVLIATEFFTPIREAGYGMHLVMMNTKMADRIFSFLDSVQETKVETKQDLAPFQQLSVQDLSFSHGDKKILDRVSFDVEVGQVFAIAGESGRGKTTLAKILLGKLKAEQGQIFFGETSNENLTQSALYKEMMYVSSNSFLLNTSILENLQLARDWSRDKIQQWLTEKKLLSFIENLPEGLDTLVGEDGNQLSPGQRQQVICARAILAQKSLYIFDEITSSVDKDNEDLLYELLNELSKEALVIEITHKMKRVAEADQVLFMSKEGTVLASPTQLYWEHQEYRTLVDRQIELEERIHGS</sequence>
<dbReference type="InterPro" id="IPR036640">
    <property type="entry name" value="ABC1_TM_sf"/>
</dbReference>
<dbReference type="GO" id="GO:0034040">
    <property type="term" value="F:ATPase-coupled lipid transmembrane transporter activity"/>
    <property type="evidence" value="ECO:0007669"/>
    <property type="project" value="TreeGrafter"/>
</dbReference>
<comment type="caution">
    <text evidence="10">The sequence shown here is derived from an EMBL/GenBank/DDBJ whole genome shotgun (WGS) entry which is preliminary data.</text>
</comment>
<dbReference type="Pfam" id="PF00664">
    <property type="entry name" value="ABC_membrane"/>
    <property type="match status" value="1"/>
</dbReference>
<dbReference type="PROSITE" id="PS50893">
    <property type="entry name" value="ABC_TRANSPORTER_2"/>
    <property type="match status" value="1"/>
</dbReference>
<dbReference type="EMBL" id="LQRC01000174">
    <property type="protein sequence ID" value="KXT71557.1"/>
    <property type="molecule type" value="Genomic_DNA"/>
</dbReference>
<dbReference type="Pfam" id="PF00005">
    <property type="entry name" value="ABC_tran"/>
    <property type="match status" value="1"/>
</dbReference>
<name>A0A139N6W5_STRGN</name>
<dbReference type="SUPFAM" id="SSF52540">
    <property type="entry name" value="P-loop containing nucleoside triphosphate hydrolases"/>
    <property type="match status" value="1"/>
</dbReference>
<dbReference type="GO" id="GO:0140359">
    <property type="term" value="F:ABC-type transporter activity"/>
    <property type="evidence" value="ECO:0007669"/>
    <property type="project" value="InterPro"/>
</dbReference>
<comment type="subcellular location">
    <subcellularLocation>
        <location evidence="1">Cell membrane</location>
        <topology evidence="1">Multi-pass membrane protein</topology>
    </subcellularLocation>
</comment>
<dbReference type="InterPro" id="IPR003593">
    <property type="entry name" value="AAA+_ATPase"/>
</dbReference>
<dbReference type="Gene3D" id="3.40.50.300">
    <property type="entry name" value="P-loop containing nucleotide triphosphate hydrolases"/>
    <property type="match status" value="1"/>
</dbReference>
<evidence type="ECO:0000313" key="11">
    <source>
        <dbReference type="Proteomes" id="UP000070096"/>
    </source>
</evidence>
<dbReference type="SUPFAM" id="SSF90123">
    <property type="entry name" value="ABC transporter transmembrane region"/>
    <property type="match status" value="1"/>
</dbReference>
<evidence type="ECO:0000256" key="6">
    <source>
        <dbReference type="ARBA" id="ARBA00023136"/>
    </source>
</evidence>
<dbReference type="GO" id="GO:0005524">
    <property type="term" value="F:ATP binding"/>
    <property type="evidence" value="ECO:0007669"/>
    <property type="project" value="UniProtKB-KW"/>
</dbReference>
<feature type="domain" description="ABC transporter" evidence="8">
    <location>
        <begin position="345"/>
        <end position="578"/>
    </location>
</feature>
<keyword evidence="3" id="KW-0547">Nucleotide-binding</keyword>
<keyword evidence="2 7" id="KW-0812">Transmembrane</keyword>
<protein>
    <submittedName>
        <fullName evidence="10">Putative ABC transporter (ATP-binding protein)</fullName>
    </submittedName>
</protein>
<evidence type="ECO:0000259" key="9">
    <source>
        <dbReference type="PROSITE" id="PS50929"/>
    </source>
</evidence>